<gene>
    <name evidence="1" type="ORF">CTI12_AA024560</name>
</gene>
<evidence type="ECO:0000313" key="2">
    <source>
        <dbReference type="Proteomes" id="UP000245207"/>
    </source>
</evidence>
<reference evidence="1 2" key="1">
    <citation type="journal article" date="2018" name="Mol. Plant">
        <title>The genome of Artemisia annua provides insight into the evolution of Asteraceae family and artemisinin biosynthesis.</title>
        <authorList>
            <person name="Shen Q."/>
            <person name="Zhang L."/>
            <person name="Liao Z."/>
            <person name="Wang S."/>
            <person name="Yan T."/>
            <person name="Shi P."/>
            <person name="Liu M."/>
            <person name="Fu X."/>
            <person name="Pan Q."/>
            <person name="Wang Y."/>
            <person name="Lv Z."/>
            <person name="Lu X."/>
            <person name="Zhang F."/>
            <person name="Jiang W."/>
            <person name="Ma Y."/>
            <person name="Chen M."/>
            <person name="Hao X."/>
            <person name="Li L."/>
            <person name="Tang Y."/>
            <person name="Lv G."/>
            <person name="Zhou Y."/>
            <person name="Sun X."/>
            <person name="Brodelius P.E."/>
            <person name="Rose J.K.C."/>
            <person name="Tang K."/>
        </authorList>
    </citation>
    <scope>NUCLEOTIDE SEQUENCE [LARGE SCALE GENOMIC DNA]</scope>
    <source>
        <strain evidence="2">cv. Huhao1</strain>
        <tissue evidence="1">Leaf</tissue>
    </source>
</reference>
<dbReference type="AlphaFoldDB" id="A0A2U1QJ13"/>
<evidence type="ECO:0000313" key="1">
    <source>
        <dbReference type="EMBL" id="PWA97994.1"/>
    </source>
</evidence>
<dbReference type="SUPFAM" id="SSF50249">
    <property type="entry name" value="Nucleic acid-binding proteins"/>
    <property type="match status" value="1"/>
</dbReference>
<comment type="caution">
    <text evidence="1">The sequence shown here is derived from an EMBL/GenBank/DDBJ whole genome shotgun (WGS) entry which is preliminary data.</text>
</comment>
<dbReference type="InterPro" id="IPR012340">
    <property type="entry name" value="NA-bd_OB-fold"/>
</dbReference>
<keyword evidence="2" id="KW-1185">Reference proteome</keyword>
<dbReference type="EMBL" id="PKPP01000090">
    <property type="protein sequence ID" value="PWA97994.1"/>
    <property type="molecule type" value="Genomic_DNA"/>
</dbReference>
<dbReference type="Proteomes" id="UP000245207">
    <property type="component" value="Unassembled WGS sequence"/>
</dbReference>
<dbReference type="OrthoDB" id="1928343at2759"/>
<name>A0A2U1QJ13_ARTAN</name>
<organism evidence="1 2">
    <name type="scientific">Artemisia annua</name>
    <name type="common">Sweet wormwood</name>
    <dbReference type="NCBI Taxonomy" id="35608"/>
    <lineage>
        <taxon>Eukaryota</taxon>
        <taxon>Viridiplantae</taxon>
        <taxon>Streptophyta</taxon>
        <taxon>Embryophyta</taxon>
        <taxon>Tracheophyta</taxon>
        <taxon>Spermatophyta</taxon>
        <taxon>Magnoliopsida</taxon>
        <taxon>eudicotyledons</taxon>
        <taxon>Gunneridae</taxon>
        <taxon>Pentapetalae</taxon>
        <taxon>asterids</taxon>
        <taxon>campanulids</taxon>
        <taxon>Asterales</taxon>
        <taxon>Asteraceae</taxon>
        <taxon>Asteroideae</taxon>
        <taxon>Anthemideae</taxon>
        <taxon>Artemisiinae</taxon>
        <taxon>Artemisia</taxon>
    </lineage>
</organism>
<accession>A0A2U1QJ13</accession>
<proteinExistence type="predicted"/>
<evidence type="ECO:0008006" key="3">
    <source>
        <dbReference type="Google" id="ProtNLM"/>
    </source>
</evidence>
<sequence length="119" mass="13186">MTIFLAESDVVRYKCETCGLDILDVVPRFRVQVTVSDDSACASFLLFDRDVYNIVDKSAYVLKEAEAKNDVESSMAENVVIVETKEVNAIPPHGKCGIDEVDKDKGALSVTSRNKKRVI</sequence>
<protein>
    <recommendedName>
        <fullName evidence="3">Replication factor A C-terminal domain-containing protein</fullName>
    </recommendedName>
</protein>
<dbReference type="Gene3D" id="2.40.50.140">
    <property type="entry name" value="Nucleic acid-binding proteins"/>
    <property type="match status" value="1"/>
</dbReference>